<comment type="caution">
    <text evidence="1">The sequence shown here is derived from an EMBL/GenBank/DDBJ whole genome shotgun (WGS) entry which is preliminary data.</text>
</comment>
<protein>
    <submittedName>
        <fullName evidence="1">Uncharacterized protein</fullName>
    </submittedName>
</protein>
<dbReference type="EMBL" id="JARBJD010000001">
    <property type="protein sequence ID" value="KAK2964719.1"/>
    <property type="molecule type" value="Genomic_DNA"/>
</dbReference>
<reference evidence="1 2" key="1">
    <citation type="journal article" date="2022" name="bioRxiv">
        <title>Genomics of Preaxostyla Flagellates Illuminates Evolutionary Transitions and the Path Towards Mitochondrial Loss.</title>
        <authorList>
            <person name="Novak L.V.F."/>
            <person name="Treitli S.C."/>
            <person name="Pyrih J."/>
            <person name="Halakuc P."/>
            <person name="Pipaliya S.V."/>
            <person name="Vacek V."/>
            <person name="Brzon O."/>
            <person name="Soukal P."/>
            <person name="Eme L."/>
            <person name="Dacks J.B."/>
            <person name="Karnkowska A."/>
            <person name="Elias M."/>
            <person name="Hampl V."/>
        </authorList>
    </citation>
    <scope>NUCLEOTIDE SEQUENCE [LARGE SCALE GENOMIC DNA]</scope>
    <source>
        <strain evidence="1">NAU3</strain>
        <tissue evidence="1">Gut</tissue>
    </source>
</reference>
<name>A0ABQ9YLT8_9EUKA</name>
<gene>
    <name evidence="1" type="ORF">BLNAU_19</name>
</gene>
<evidence type="ECO:0000313" key="2">
    <source>
        <dbReference type="Proteomes" id="UP001281761"/>
    </source>
</evidence>
<evidence type="ECO:0000313" key="1">
    <source>
        <dbReference type="EMBL" id="KAK2964719.1"/>
    </source>
</evidence>
<keyword evidence="2" id="KW-1185">Reference proteome</keyword>
<accession>A0ABQ9YLT8</accession>
<organism evidence="1 2">
    <name type="scientific">Blattamonas nauphoetae</name>
    <dbReference type="NCBI Taxonomy" id="2049346"/>
    <lineage>
        <taxon>Eukaryota</taxon>
        <taxon>Metamonada</taxon>
        <taxon>Preaxostyla</taxon>
        <taxon>Oxymonadida</taxon>
        <taxon>Blattamonas</taxon>
    </lineage>
</organism>
<dbReference type="Proteomes" id="UP001281761">
    <property type="component" value="Unassembled WGS sequence"/>
</dbReference>
<proteinExistence type="predicted"/>
<sequence length="285" mass="32262">MTLQALMTKQVQAIANHPIGSAEWSLMAKHVKRLSTIALMENRIPLRKGESLFETTRFAVRHLIDDSKTSACLEAMTTVFAWKVESKKNPSIIGTTATTHKLPADELLRRVDIFEQSMGMILFCVFNCVETFAGLVDVGLANHIHTVYESVEKFPEIYTKSNPLVKSQAIMSFLYIYEIFHDEEKQFSDTAFFEALVNKGTLPLMMTFLSRHHATIPPPHLKFCLDSLSLLCGHELFNPREQFKSESCKTAANTMAEAFYDKYIKDNPGRIAPLHPLTKLINSCK</sequence>